<evidence type="ECO:0000313" key="2">
    <source>
        <dbReference type="EMBL" id="KAK9095261.1"/>
    </source>
</evidence>
<gene>
    <name evidence="2" type="ORF">Scep_026730</name>
</gene>
<dbReference type="AlphaFoldDB" id="A0AAP0EKS5"/>
<dbReference type="Proteomes" id="UP001419268">
    <property type="component" value="Unassembled WGS sequence"/>
</dbReference>
<keyword evidence="3" id="KW-1185">Reference proteome</keyword>
<feature type="compositionally biased region" description="Basic and acidic residues" evidence="1">
    <location>
        <begin position="123"/>
        <end position="147"/>
    </location>
</feature>
<name>A0AAP0EKS5_9MAGN</name>
<feature type="region of interest" description="Disordered" evidence="1">
    <location>
        <begin position="183"/>
        <end position="220"/>
    </location>
</feature>
<feature type="compositionally biased region" description="Basic residues" evidence="1">
    <location>
        <begin position="196"/>
        <end position="220"/>
    </location>
</feature>
<feature type="compositionally biased region" description="Basic and acidic residues" evidence="1">
    <location>
        <begin position="51"/>
        <end position="71"/>
    </location>
</feature>
<accession>A0AAP0EKS5</accession>
<reference evidence="2 3" key="1">
    <citation type="submission" date="2024-01" db="EMBL/GenBank/DDBJ databases">
        <title>Genome assemblies of Stephania.</title>
        <authorList>
            <person name="Yang L."/>
        </authorList>
    </citation>
    <scope>NUCLEOTIDE SEQUENCE [LARGE SCALE GENOMIC DNA]</scope>
    <source>
        <strain evidence="2">JXDWG</strain>
        <tissue evidence="2">Leaf</tissue>
    </source>
</reference>
<comment type="caution">
    <text evidence="2">The sequence shown here is derived from an EMBL/GenBank/DDBJ whole genome shotgun (WGS) entry which is preliminary data.</text>
</comment>
<feature type="region of interest" description="Disordered" evidence="1">
    <location>
        <begin position="48"/>
        <end position="89"/>
    </location>
</feature>
<evidence type="ECO:0000256" key="1">
    <source>
        <dbReference type="SAM" id="MobiDB-lite"/>
    </source>
</evidence>
<organism evidence="2 3">
    <name type="scientific">Stephania cephalantha</name>
    <dbReference type="NCBI Taxonomy" id="152367"/>
    <lineage>
        <taxon>Eukaryota</taxon>
        <taxon>Viridiplantae</taxon>
        <taxon>Streptophyta</taxon>
        <taxon>Embryophyta</taxon>
        <taxon>Tracheophyta</taxon>
        <taxon>Spermatophyta</taxon>
        <taxon>Magnoliopsida</taxon>
        <taxon>Ranunculales</taxon>
        <taxon>Menispermaceae</taxon>
        <taxon>Menispermoideae</taxon>
        <taxon>Cissampelideae</taxon>
        <taxon>Stephania</taxon>
    </lineage>
</organism>
<sequence>MARGTQWVNEVTWLRGATLHVATLGFGASLSLTSTGISSRLKFCRISSSEVTKEREEEKREEKKRKGDRWRQRPTTEGSGTAAKGGGRRWAAMVGVGVGGRGRGGVGHEVGRGFTMESGVGRVVKEGEGGANRRERRDRGGRKKEGGRTVLTGESGRVCARGGRRLSSLAGVRGGTWNVVLCGGPVVRQSSGDGQRRRRRDLRRRRGRKEQRRRRRRKAA</sequence>
<evidence type="ECO:0000313" key="3">
    <source>
        <dbReference type="Proteomes" id="UP001419268"/>
    </source>
</evidence>
<feature type="region of interest" description="Disordered" evidence="1">
    <location>
        <begin position="109"/>
        <end position="153"/>
    </location>
</feature>
<proteinExistence type="predicted"/>
<dbReference type="EMBL" id="JBBNAG010000011">
    <property type="protein sequence ID" value="KAK9095261.1"/>
    <property type="molecule type" value="Genomic_DNA"/>
</dbReference>
<protein>
    <submittedName>
        <fullName evidence="2">Uncharacterized protein</fullName>
    </submittedName>
</protein>